<dbReference type="Proteomes" id="UP001081283">
    <property type="component" value="Unassembled WGS sequence"/>
</dbReference>
<dbReference type="InterPro" id="IPR009875">
    <property type="entry name" value="PilZ_domain"/>
</dbReference>
<evidence type="ECO:0000259" key="1">
    <source>
        <dbReference type="Pfam" id="PF07238"/>
    </source>
</evidence>
<accession>A0ABT3YH79</accession>
<dbReference type="Pfam" id="PF07238">
    <property type="entry name" value="PilZ"/>
    <property type="match status" value="1"/>
</dbReference>
<feature type="domain" description="PilZ" evidence="1">
    <location>
        <begin position="6"/>
        <end position="94"/>
    </location>
</feature>
<evidence type="ECO:0000313" key="3">
    <source>
        <dbReference type="Proteomes" id="UP001081283"/>
    </source>
</evidence>
<dbReference type="EMBL" id="JAOVZQ010000001">
    <property type="protein sequence ID" value="MCY0095258.1"/>
    <property type="molecule type" value="Genomic_DNA"/>
</dbReference>
<dbReference type="SUPFAM" id="SSF141371">
    <property type="entry name" value="PilZ domain-like"/>
    <property type="match status" value="1"/>
</dbReference>
<organism evidence="2 3">
    <name type="scientific">Hoeflea ulvae</name>
    <dbReference type="NCBI Taxonomy" id="2983764"/>
    <lineage>
        <taxon>Bacteria</taxon>
        <taxon>Pseudomonadati</taxon>
        <taxon>Pseudomonadota</taxon>
        <taxon>Alphaproteobacteria</taxon>
        <taxon>Hyphomicrobiales</taxon>
        <taxon>Rhizobiaceae</taxon>
        <taxon>Hoeflea</taxon>
    </lineage>
</organism>
<protein>
    <submittedName>
        <fullName evidence="2">PilZ domain-containing protein</fullName>
    </submittedName>
</protein>
<proteinExistence type="predicted"/>
<evidence type="ECO:0000313" key="2">
    <source>
        <dbReference type="EMBL" id="MCY0095258.1"/>
    </source>
</evidence>
<dbReference type="RefSeq" id="WP_267613147.1">
    <property type="nucleotide sequence ID" value="NZ_JAOVZQ010000001.1"/>
</dbReference>
<comment type="caution">
    <text evidence="2">The sequence shown here is derived from an EMBL/GenBank/DDBJ whole genome shotgun (WGS) entry which is preliminary data.</text>
</comment>
<sequence>MQGIIRRATPRSKTRIRARIACRGHKTVGSVLDLSELGACLYLSFDIPVAFGNTITIDTPEMGHLSGTVRWTRESRVGVQLEHSSNTEAKVGSYFKQIGR</sequence>
<gene>
    <name evidence="2" type="ORF">OEG82_14685</name>
</gene>
<name>A0ABT3YH79_9HYPH</name>
<keyword evidence="3" id="KW-1185">Reference proteome</keyword>
<reference evidence="2" key="1">
    <citation type="submission" date="2022-10" db="EMBL/GenBank/DDBJ databases">
        <title>Hoeflea sp. J2-29, isolated from marine algae.</title>
        <authorList>
            <person name="Kristyanto S."/>
            <person name="Kim J.M."/>
            <person name="Jeon C.O."/>
        </authorList>
    </citation>
    <scope>NUCLEOTIDE SEQUENCE</scope>
    <source>
        <strain evidence="2">J2-29</strain>
    </source>
</reference>
<dbReference type="Gene3D" id="2.40.10.220">
    <property type="entry name" value="predicted glycosyltransferase like domains"/>
    <property type="match status" value="1"/>
</dbReference>